<dbReference type="Gene3D" id="3.30.720.110">
    <property type="match status" value="1"/>
</dbReference>
<dbReference type="EMBL" id="VITR01000003">
    <property type="protein sequence ID" value="TWB44409.1"/>
    <property type="molecule type" value="Genomic_DNA"/>
</dbReference>
<sequence>MSDSIQPAQQGVIPHLVVSDAKAALQFYVQGLGAEEVFRMPEKDGDRLLHAEIRVNGARVFLCDDFPEYRAEMGGTGAPPTTLKGTSVFLHLEVANCDAAMDRAVTAGAAVAMPAMDAFWGARYGQIRDPYGHIWSFAHPLGAPGEACPLATAGEAG</sequence>
<dbReference type="Gene3D" id="3.30.720.120">
    <property type="match status" value="1"/>
</dbReference>
<dbReference type="PROSITE" id="PS51819">
    <property type="entry name" value="VOC"/>
    <property type="match status" value="1"/>
</dbReference>
<keyword evidence="3" id="KW-1185">Reference proteome</keyword>
<dbReference type="CDD" id="cd07246">
    <property type="entry name" value="VOC_like"/>
    <property type="match status" value="1"/>
</dbReference>
<evidence type="ECO:0000313" key="2">
    <source>
        <dbReference type="EMBL" id="TWB44409.1"/>
    </source>
</evidence>
<evidence type="ECO:0000313" key="3">
    <source>
        <dbReference type="Proteomes" id="UP000315751"/>
    </source>
</evidence>
<dbReference type="OrthoDB" id="9795306at2"/>
<proteinExistence type="predicted"/>
<comment type="caution">
    <text evidence="2">The sequence shown here is derived from an EMBL/GenBank/DDBJ whole genome shotgun (WGS) entry which is preliminary data.</text>
</comment>
<accession>A0A560HFL2</accession>
<name>A0A560HFL2_9PROT</name>
<dbReference type="RefSeq" id="WP_145730216.1">
    <property type="nucleotide sequence ID" value="NZ_VITR01000003.1"/>
</dbReference>
<protein>
    <submittedName>
        <fullName evidence="2">PhnB protein</fullName>
    </submittedName>
</protein>
<evidence type="ECO:0000259" key="1">
    <source>
        <dbReference type="PROSITE" id="PS51819"/>
    </source>
</evidence>
<gene>
    <name evidence="2" type="ORF">FBZ90_103316</name>
</gene>
<organism evidence="2 3">
    <name type="scientific">Nitrospirillum amazonense</name>
    <dbReference type="NCBI Taxonomy" id="28077"/>
    <lineage>
        <taxon>Bacteria</taxon>
        <taxon>Pseudomonadati</taxon>
        <taxon>Pseudomonadota</taxon>
        <taxon>Alphaproteobacteria</taxon>
        <taxon>Rhodospirillales</taxon>
        <taxon>Azospirillaceae</taxon>
        <taxon>Nitrospirillum</taxon>
    </lineage>
</organism>
<feature type="domain" description="VOC" evidence="1">
    <location>
        <begin position="9"/>
        <end position="140"/>
    </location>
</feature>
<dbReference type="Pfam" id="PF00903">
    <property type="entry name" value="Glyoxalase"/>
    <property type="match status" value="1"/>
</dbReference>
<dbReference type="InterPro" id="IPR004360">
    <property type="entry name" value="Glyas_Fos-R_dOase_dom"/>
</dbReference>
<dbReference type="AlphaFoldDB" id="A0A560HFL2"/>
<dbReference type="Proteomes" id="UP000315751">
    <property type="component" value="Unassembled WGS sequence"/>
</dbReference>
<reference evidence="2 3" key="1">
    <citation type="submission" date="2019-06" db="EMBL/GenBank/DDBJ databases">
        <title>Genomic Encyclopedia of Type Strains, Phase IV (KMG-V): Genome sequencing to study the core and pangenomes of soil and plant-associated prokaryotes.</title>
        <authorList>
            <person name="Whitman W."/>
        </authorList>
    </citation>
    <scope>NUCLEOTIDE SEQUENCE [LARGE SCALE GENOMIC DNA]</scope>
    <source>
        <strain evidence="2 3">BR 11622</strain>
    </source>
</reference>
<dbReference type="InterPro" id="IPR029068">
    <property type="entry name" value="Glyas_Bleomycin-R_OHBP_Dase"/>
</dbReference>
<dbReference type="PANTHER" id="PTHR34109:SF1">
    <property type="entry name" value="VOC DOMAIN-CONTAINING PROTEIN"/>
    <property type="match status" value="1"/>
</dbReference>
<dbReference type="SUPFAM" id="SSF54593">
    <property type="entry name" value="Glyoxalase/Bleomycin resistance protein/Dihydroxybiphenyl dioxygenase"/>
    <property type="match status" value="1"/>
</dbReference>
<dbReference type="InterPro" id="IPR037523">
    <property type="entry name" value="VOC_core"/>
</dbReference>
<dbReference type="PANTHER" id="PTHR34109">
    <property type="entry name" value="BNAUNNG04460D PROTEIN-RELATED"/>
    <property type="match status" value="1"/>
</dbReference>